<evidence type="ECO:0000256" key="1">
    <source>
        <dbReference type="ARBA" id="ARBA00004141"/>
    </source>
</evidence>
<dbReference type="Gene3D" id="1.20.1110.10">
    <property type="entry name" value="Calcium-transporting ATPase, transmembrane domain"/>
    <property type="match status" value="1"/>
</dbReference>
<accession>A0A8C2UPC4</accession>
<reference evidence="5" key="2">
    <citation type="submission" date="2025-09" db="UniProtKB">
        <authorList>
            <consortium name="Ensembl"/>
        </authorList>
    </citation>
    <scope>IDENTIFICATION</scope>
</reference>
<evidence type="ECO:0000313" key="6">
    <source>
        <dbReference type="Proteomes" id="UP000694398"/>
    </source>
</evidence>
<sequence length="145" mass="15767">IDGQLELKASEEEKVVQALPPKEACKCHKEDLAKALAVDLDTGLSEGAVTQRRLVHGWNEFVADNTEPVWKKYLDQFKNPLILLLLGSAVVSVLTKQYEDAISIAMAVLIVVTVAFIQVTDLLVDESSFTGEVEPCSKTDGPLTG</sequence>
<name>A0A8C2UPC4_CHILA</name>
<dbReference type="AlphaFoldDB" id="A0A8C2UPC4"/>
<reference evidence="5" key="1">
    <citation type="submission" date="2025-08" db="UniProtKB">
        <authorList>
            <consortium name="Ensembl"/>
        </authorList>
    </citation>
    <scope>IDENTIFICATION</scope>
</reference>
<evidence type="ECO:0000259" key="4">
    <source>
        <dbReference type="SMART" id="SM00831"/>
    </source>
</evidence>
<evidence type="ECO:0000256" key="2">
    <source>
        <dbReference type="ARBA" id="ARBA00022842"/>
    </source>
</evidence>
<dbReference type="GeneTree" id="ENSGT00940000160275"/>
<dbReference type="Pfam" id="PF00690">
    <property type="entry name" value="Cation_ATPase_N"/>
    <property type="match status" value="1"/>
</dbReference>
<feature type="transmembrane region" description="Helical" evidence="3">
    <location>
        <begin position="104"/>
        <end position="124"/>
    </location>
</feature>
<keyword evidence="2" id="KW-0460">Magnesium</keyword>
<keyword evidence="3" id="KW-1133">Transmembrane helix</keyword>
<dbReference type="InterPro" id="IPR023298">
    <property type="entry name" value="ATPase_P-typ_TM_dom_sf"/>
</dbReference>
<keyword evidence="3" id="KW-0812">Transmembrane</keyword>
<dbReference type="Gene3D" id="2.70.150.10">
    <property type="entry name" value="Calcium-transporting ATPase, cytoplasmic transduction domain A"/>
    <property type="match status" value="1"/>
</dbReference>
<feature type="domain" description="Cation-transporting P-type ATPase N-terminal" evidence="4">
    <location>
        <begin position="26"/>
        <end position="97"/>
    </location>
</feature>
<evidence type="ECO:0000313" key="5">
    <source>
        <dbReference type="Ensembl" id="ENSCLAP00000002728.1"/>
    </source>
</evidence>
<dbReference type="InterPro" id="IPR004014">
    <property type="entry name" value="ATPase_P-typ_cation-transptr_N"/>
</dbReference>
<dbReference type="GO" id="GO:0016020">
    <property type="term" value="C:membrane"/>
    <property type="evidence" value="ECO:0007669"/>
    <property type="project" value="UniProtKB-SubCell"/>
</dbReference>
<dbReference type="Proteomes" id="UP000694398">
    <property type="component" value="Unassembled WGS sequence"/>
</dbReference>
<evidence type="ECO:0000256" key="3">
    <source>
        <dbReference type="SAM" id="Phobius"/>
    </source>
</evidence>
<gene>
    <name evidence="5" type="primary">ATP2C2</name>
</gene>
<dbReference type="SMART" id="SM00831">
    <property type="entry name" value="Cation_ATPase_N"/>
    <property type="match status" value="1"/>
</dbReference>
<dbReference type="Ensembl" id="ENSCLAT00000002784.1">
    <property type="protein sequence ID" value="ENSCLAP00000002728.1"/>
    <property type="gene ID" value="ENSCLAG00000001971.1"/>
</dbReference>
<protein>
    <submittedName>
        <fullName evidence="5">ATPase secretory pathway Ca2+ transporting 2</fullName>
    </submittedName>
</protein>
<dbReference type="SUPFAM" id="SSF81665">
    <property type="entry name" value="Calcium ATPase, transmembrane domain M"/>
    <property type="match status" value="1"/>
</dbReference>
<organism evidence="5 6">
    <name type="scientific">Chinchilla lanigera</name>
    <name type="common">Long-tailed chinchilla</name>
    <name type="synonym">Chinchilla villidera</name>
    <dbReference type="NCBI Taxonomy" id="34839"/>
    <lineage>
        <taxon>Eukaryota</taxon>
        <taxon>Metazoa</taxon>
        <taxon>Chordata</taxon>
        <taxon>Craniata</taxon>
        <taxon>Vertebrata</taxon>
        <taxon>Euteleostomi</taxon>
        <taxon>Mammalia</taxon>
        <taxon>Eutheria</taxon>
        <taxon>Euarchontoglires</taxon>
        <taxon>Glires</taxon>
        <taxon>Rodentia</taxon>
        <taxon>Hystricomorpha</taxon>
        <taxon>Chinchillidae</taxon>
        <taxon>Chinchilla</taxon>
    </lineage>
</organism>
<keyword evidence="3" id="KW-0472">Membrane</keyword>
<proteinExistence type="predicted"/>
<keyword evidence="6" id="KW-1185">Reference proteome</keyword>
<dbReference type="PANTHER" id="PTHR42861">
    <property type="entry name" value="CALCIUM-TRANSPORTING ATPASE"/>
    <property type="match status" value="1"/>
</dbReference>
<comment type="subcellular location">
    <subcellularLocation>
        <location evidence="1">Membrane</location>
        <topology evidence="1">Multi-pass membrane protein</topology>
    </subcellularLocation>
</comment>